<comment type="similarity">
    <text evidence="3">Belongs to the peptidase U32 family.</text>
</comment>
<organism evidence="5 6">
    <name type="scientific">Clostridium brassicae</name>
    <dbReference type="NCBI Taxonomy" id="2999072"/>
    <lineage>
        <taxon>Bacteria</taxon>
        <taxon>Bacillati</taxon>
        <taxon>Bacillota</taxon>
        <taxon>Clostridia</taxon>
        <taxon>Eubacteriales</taxon>
        <taxon>Clostridiaceae</taxon>
        <taxon>Clostridium</taxon>
    </lineage>
</organism>
<evidence type="ECO:0000313" key="5">
    <source>
        <dbReference type="EMBL" id="MCY6959437.1"/>
    </source>
</evidence>
<dbReference type="Proteomes" id="UP001144612">
    <property type="component" value="Unassembled WGS sequence"/>
</dbReference>
<accession>A0ABT4DAV1</accession>
<keyword evidence="6" id="KW-1185">Reference proteome</keyword>
<dbReference type="Gene3D" id="2.40.30.10">
    <property type="entry name" value="Translation factors"/>
    <property type="match status" value="1"/>
</dbReference>
<keyword evidence="1" id="KW-0645">Protease</keyword>
<dbReference type="InterPro" id="IPR032525">
    <property type="entry name" value="Peptidase_U32_C"/>
</dbReference>
<evidence type="ECO:0000259" key="4">
    <source>
        <dbReference type="Pfam" id="PF16325"/>
    </source>
</evidence>
<dbReference type="RefSeq" id="WP_268061867.1">
    <property type="nucleotide sequence ID" value="NZ_JAPQFJ010000013.1"/>
</dbReference>
<protein>
    <submittedName>
        <fullName evidence="5">U32 family peptidase</fullName>
    </submittedName>
</protein>
<dbReference type="PROSITE" id="PS01276">
    <property type="entry name" value="PEPTIDASE_U32"/>
    <property type="match status" value="1"/>
</dbReference>
<evidence type="ECO:0000256" key="3">
    <source>
        <dbReference type="ARBA" id="ARBA00038374"/>
    </source>
</evidence>
<dbReference type="SUPFAM" id="SSF51395">
    <property type="entry name" value="FMN-linked oxidoreductases"/>
    <property type="match status" value="1"/>
</dbReference>
<evidence type="ECO:0000313" key="6">
    <source>
        <dbReference type="Proteomes" id="UP001144612"/>
    </source>
</evidence>
<comment type="caution">
    <text evidence="5">The sequence shown here is derived from an EMBL/GenBank/DDBJ whole genome shotgun (WGS) entry which is preliminary data.</text>
</comment>
<keyword evidence="2" id="KW-0378">Hydrolase</keyword>
<dbReference type="InterPro" id="IPR051454">
    <property type="entry name" value="RNA/ubiquinone_mod_enzymes"/>
</dbReference>
<name>A0ABT4DAV1_9CLOT</name>
<dbReference type="EMBL" id="JAPQFJ010000013">
    <property type="protein sequence ID" value="MCY6959437.1"/>
    <property type="molecule type" value="Genomic_DNA"/>
</dbReference>
<sequence>MNKPEILAPAGNLEKLKTAIDFGADAVYLGGSKLNLRALADNFDNETLIEGLKYAHDRDRKVYVTLNVFPHNEDLDGLEDYLRELYEMGVDALIVSDPGIISAAREVVPDLELHLSTQANNVNWKSGLFWHKIGVKRIVLARELSLEEIKEIRQKLPQTCEIEAFVHGAMCMSYSGRCLLSNYMTGRDSNRGLCAQPCRYKYYIVEEKRPGEYFPVNEDERGTYILNSKDMCMIEHIPELVEAGIQSFKIEGRMKSSYYVASVVKAYREALDSYLENPKEYKFKQEWLEYLMKPSHREYSTGFYFGDKNIQNYESSAYVRDYDIVGIVKKYDKDTFTALIEQRNRVFEGEKVEILRASSDSFEVTLKDMKDKNGNKIDAARSAQMIFTAVTDIELKEKDILIKAKEK</sequence>
<dbReference type="Pfam" id="PF01136">
    <property type="entry name" value="Peptidase_U32"/>
    <property type="match status" value="1"/>
</dbReference>
<dbReference type="Pfam" id="PF16325">
    <property type="entry name" value="Peptidase_U32_C"/>
    <property type="match status" value="1"/>
</dbReference>
<reference evidence="5" key="1">
    <citation type="submission" date="2022-12" db="EMBL/GenBank/DDBJ databases">
        <title>Clostridium sp. nov., isolated from industrial wastewater.</title>
        <authorList>
            <person name="Jiayan W."/>
        </authorList>
    </citation>
    <scope>NUCLEOTIDE SEQUENCE</scope>
    <source>
        <strain evidence="5">ZC22-4</strain>
    </source>
</reference>
<dbReference type="InterPro" id="IPR001539">
    <property type="entry name" value="Peptidase_U32"/>
</dbReference>
<dbReference type="PANTHER" id="PTHR30217:SF6">
    <property type="entry name" value="TRNA HYDROXYLATION PROTEIN P"/>
    <property type="match status" value="1"/>
</dbReference>
<evidence type="ECO:0000256" key="1">
    <source>
        <dbReference type="ARBA" id="ARBA00022670"/>
    </source>
</evidence>
<feature type="domain" description="Peptidase family U32 C-terminal" evidence="4">
    <location>
        <begin position="320"/>
        <end position="401"/>
    </location>
</feature>
<proteinExistence type="inferred from homology"/>
<dbReference type="PANTHER" id="PTHR30217">
    <property type="entry name" value="PEPTIDASE U32 FAMILY"/>
    <property type="match status" value="1"/>
</dbReference>
<evidence type="ECO:0000256" key="2">
    <source>
        <dbReference type="ARBA" id="ARBA00022801"/>
    </source>
</evidence>
<gene>
    <name evidence="5" type="ORF">OW729_12535</name>
</gene>